<protein>
    <recommendedName>
        <fullName evidence="4">Pilus formation protein N-terminal domain-containing protein</fullName>
    </recommendedName>
</protein>
<dbReference type="Proteomes" id="UP000033774">
    <property type="component" value="Unassembled WGS sequence"/>
</dbReference>
<evidence type="ECO:0000313" key="3">
    <source>
        <dbReference type="Proteomes" id="UP000033774"/>
    </source>
</evidence>
<accession>A0A0F3IVA3</accession>
<reference evidence="2 3" key="1">
    <citation type="submission" date="2015-03" db="EMBL/GenBank/DDBJ databases">
        <title>Draft genome sequence of Elstera litoralis.</title>
        <authorList>
            <person name="Rahalkar M.C."/>
            <person name="Dhakephalkar P.K."/>
            <person name="Pore S.D."/>
            <person name="Arora P."/>
            <person name="Kapse N.G."/>
            <person name="Pandit P.S."/>
        </authorList>
    </citation>
    <scope>NUCLEOTIDE SEQUENCE [LARGE SCALE GENOMIC DNA]</scope>
    <source>
        <strain evidence="2 3">Dia-1</strain>
    </source>
</reference>
<feature type="chain" id="PRO_5002462629" description="Pilus formation protein N-terminal domain-containing protein" evidence="1">
    <location>
        <begin position="23"/>
        <end position="123"/>
    </location>
</feature>
<sequence>MRYAFSALALACVTALSPLATAAPAKEERKVVVVRDRQTLNAVVPENGQLYILPGRGYTVTQSKVDKGIHLSFDATVGIILQAVRPTGGPKGQLNITLGDGRKVTLMMRTQKVGFENNYLILQ</sequence>
<name>A0A0F3IVA3_9PROT</name>
<dbReference type="AlphaFoldDB" id="A0A0F3IVA3"/>
<comment type="caution">
    <text evidence="2">The sequence shown here is derived from an EMBL/GenBank/DDBJ whole genome shotgun (WGS) entry which is preliminary data.</text>
</comment>
<organism evidence="2 3">
    <name type="scientific">Elstera litoralis</name>
    <dbReference type="NCBI Taxonomy" id="552518"/>
    <lineage>
        <taxon>Bacteria</taxon>
        <taxon>Pseudomonadati</taxon>
        <taxon>Pseudomonadota</taxon>
        <taxon>Alphaproteobacteria</taxon>
        <taxon>Rhodospirillales</taxon>
        <taxon>Rhodospirillaceae</taxon>
        <taxon>Elstera</taxon>
    </lineage>
</organism>
<feature type="signal peptide" evidence="1">
    <location>
        <begin position="1"/>
        <end position="22"/>
    </location>
</feature>
<proteinExistence type="predicted"/>
<evidence type="ECO:0000313" key="2">
    <source>
        <dbReference type="EMBL" id="KJV10498.1"/>
    </source>
</evidence>
<gene>
    <name evidence="2" type="ORF">VZ95_04485</name>
</gene>
<evidence type="ECO:0008006" key="4">
    <source>
        <dbReference type="Google" id="ProtNLM"/>
    </source>
</evidence>
<evidence type="ECO:0000256" key="1">
    <source>
        <dbReference type="SAM" id="SignalP"/>
    </source>
</evidence>
<keyword evidence="1" id="KW-0732">Signal</keyword>
<dbReference type="EMBL" id="LAJY01000088">
    <property type="protein sequence ID" value="KJV10498.1"/>
    <property type="molecule type" value="Genomic_DNA"/>
</dbReference>
<keyword evidence="3" id="KW-1185">Reference proteome</keyword>